<evidence type="ECO:0000313" key="1">
    <source>
        <dbReference type="EMBL" id="DAD92163.1"/>
    </source>
</evidence>
<proteinExistence type="predicted"/>
<name>A0A8S5NDK3_9CAUD</name>
<protein>
    <submittedName>
        <fullName evidence="1">Uncharacterized protein</fullName>
    </submittedName>
</protein>
<dbReference type="EMBL" id="BK015129">
    <property type="protein sequence ID" value="DAD92163.1"/>
    <property type="molecule type" value="Genomic_DNA"/>
</dbReference>
<sequence length="30" mass="3297">MRTGIPVSAWLSEPPEILETALLIISNESE</sequence>
<organism evidence="1">
    <name type="scientific">Siphoviridae sp. ctFmt20</name>
    <dbReference type="NCBI Taxonomy" id="2826214"/>
    <lineage>
        <taxon>Viruses</taxon>
        <taxon>Duplodnaviria</taxon>
        <taxon>Heunggongvirae</taxon>
        <taxon>Uroviricota</taxon>
        <taxon>Caudoviricetes</taxon>
    </lineage>
</organism>
<accession>A0A8S5NDK3</accession>
<reference evidence="1" key="1">
    <citation type="journal article" date="2021" name="Proc. Natl. Acad. Sci. U.S.A.">
        <title>A Catalog of Tens of Thousands of Viruses from Human Metagenomes Reveals Hidden Associations with Chronic Diseases.</title>
        <authorList>
            <person name="Tisza M.J."/>
            <person name="Buck C.B."/>
        </authorList>
    </citation>
    <scope>NUCLEOTIDE SEQUENCE</scope>
    <source>
        <strain evidence="1">CtFmt20</strain>
    </source>
</reference>